<sequence length="280" mass="31032">MKKELKMGILGLGLVIPSFLVLSVVVIIPIVLAFIESLKNKSGGFDFSNYTSLFTDKMMVSNIIFTLKVTIISVVLVMLISYALAVFMRFSSGVMVEWIRKLYMIPIFIPGVIATYGLINLLGDHGWLARFMLVLHLGHLPRIIFDMKGIIIASLWFNIPFTTMLLSSALSGISNSIIESAQDVGAGKLKIFLRLILPLSYKTLLVAVTFVFMGVIGSFTAPFLMGPNAPQMLGVSMDQIFSVFQEKEQAAALAFFTFFLCSGMGYFYIRTMVKDEAARI</sequence>
<evidence type="ECO:0000256" key="2">
    <source>
        <dbReference type="ARBA" id="ARBA00007069"/>
    </source>
</evidence>
<comment type="subcellular location">
    <subcellularLocation>
        <location evidence="1 8">Cell membrane</location>
        <topology evidence="1 8">Multi-pass membrane protein</topology>
    </subcellularLocation>
</comment>
<feature type="transmembrane region" description="Helical" evidence="8">
    <location>
        <begin position="102"/>
        <end position="123"/>
    </location>
</feature>
<dbReference type="PANTHER" id="PTHR42929:SF1">
    <property type="entry name" value="INNER MEMBRANE ABC TRANSPORTER PERMEASE PROTEIN YDCU-RELATED"/>
    <property type="match status" value="1"/>
</dbReference>
<name>A0A6B8RGT3_9BACL</name>
<dbReference type="InterPro" id="IPR035906">
    <property type="entry name" value="MetI-like_sf"/>
</dbReference>
<organism evidence="10 11">
    <name type="scientific">Paenibacillus psychroresistens</name>
    <dbReference type="NCBI Taxonomy" id="1778678"/>
    <lineage>
        <taxon>Bacteria</taxon>
        <taxon>Bacillati</taxon>
        <taxon>Bacillota</taxon>
        <taxon>Bacilli</taxon>
        <taxon>Bacillales</taxon>
        <taxon>Paenibacillaceae</taxon>
        <taxon>Paenibacillus</taxon>
    </lineage>
</organism>
<dbReference type="RefSeq" id="WP_155699749.1">
    <property type="nucleotide sequence ID" value="NZ_CP034235.1"/>
</dbReference>
<dbReference type="GO" id="GO:0005886">
    <property type="term" value="C:plasma membrane"/>
    <property type="evidence" value="ECO:0007669"/>
    <property type="project" value="UniProtKB-SubCell"/>
</dbReference>
<keyword evidence="7 8" id="KW-0472">Membrane</keyword>
<feature type="transmembrane region" description="Helical" evidence="8">
    <location>
        <begin position="204"/>
        <end position="225"/>
    </location>
</feature>
<reference evidence="11" key="1">
    <citation type="submission" date="2018-11" db="EMBL/GenBank/DDBJ databases">
        <title>Complete genome sequence of Paenibacillus sp. ML311-T8.</title>
        <authorList>
            <person name="Nam Y.-D."/>
            <person name="Kang J."/>
            <person name="Chung W.-H."/>
            <person name="Park Y.S."/>
        </authorList>
    </citation>
    <scope>NUCLEOTIDE SEQUENCE [LARGE SCALE GENOMIC DNA]</scope>
    <source>
        <strain evidence="11">ML311-T8</strain>
    </source>
</reference>
<accession>A0A6B8RGT3</accession>
<evidence type="ECO:0000256" key="4">
    <source>
        <dbReference type="ARBA" id="ARBA00022475"/>
    </source>
</evidence>
<comment type="similarity">
    <text evidence="2">Belongs to the binding-protein-dependent transport system permease family. CysTW subfamily.</text>
</comment>
<protein>
    <submittedName>
        <fullName evidence="10">ABC transporter permease subunit</fullName>
    </submittedName>
</protein>
<evidence type="ECO:0000256" key="1">
    <source>
        <dbReference type="ARBA" id="ARBA00004651"/>
    </source>
</evidence>
<keyword evidence="5 8" id="KW-0812">Transmembrane</keyword>
<gene>
    <name evidence="10" type="ORF">EHS13_07535</name>
</gene>
<feature type="transmembrane region" description="Helical" evidence="8">
    <location>
        <begin position="63"/>
        <end position="90"/>
    </location>
</feature>
<keyword evidence="11" id="KW-1185">Reference proteome</keyword>
<feature type="transmembrane region" description="Helical" evidence="8">
    <location>
        <begin position="250"/>
        <end position="269"/>
    </location>
</feature>
<evidence type="ECO:0000256" key="5">
    <source>
        <dbReference type="ARBA" id="ARBA00022692"/>
    </source>
</evidence>
<dbReference type="OrthoDB" id="2162374at2"/>
<dbReference type="Pfam" id="PF00528">
    <property type="entry name" value="BPD_transp_1"/>
    <property type="match status" value="1"/>
</dbReference>
<feature type="transmembrane region" description="Helical" evidence="8">
    <location>
        <begin position="12"/>
        <end position="35"/>
    </location>
</feature>
<dbReference type="CDD" id="cd06261">
    <property type="entry name" value="TM_PBP2"/>
    <property type="match status" value="1"/>
</dbReference>
<evidence type="ECO:0000313" key="10">
    <source>
        <dbReference type="EMBL" id="QGQ94743.1"/>
    </source>
</evidence>
<feature type="transmembrane region" description="Helical" evidence="8">
    <location>
        <begin position="143"/>
        <end position="166"/>
    </location>
</feature>
<keyword evidence="6 8" id="KW-1133">Transmembrane helix</keyword>
<feature type="domain" description="ABC transmembrane type-1" evidence="9">
    <location>
        <begin position="63"/>
        <end position="268"/>
    </location>
</feature>
<dbReference type="Proteomes" id="UP000426246">
    <property type="component" value="Chromosome"/>
</dbReference>
<dbReference type="AlphaFoldDB" id="A0A6B8RGT3"/>
<evidence type="ECO:0000256" key="6">
    <source>
        <dbReference type="ARBA" id="ARBA00022989"/>
    </source>
</evidence>
<dbReference type="SUPFAM" id="SSF161098">
    <property type="entry name" value="MetI-like"/>
    <property type="match status" value="1"/>
</dbReference>
<dbReference type="GO" id="GO:0055085">
    <property type="term" value="P:transmembrane transport"/>
    <property type="evidence" value="ECO:0007669"/>
    <property type="project" value="InterPro"/>
</dbReference>
<dbReference type="KEGG" id="ppsc:EHS13_07535"/>
<keyword evidence="4" id="KW-1003">Cell membrane</keyword>
<evidence type="ECO:0000256" key="3">
    <source>
        <dbReference type="ARBA" id="ARBA00022448"/>
    </source>
</evidence>
<evidence type="ECO:0000259" key="9">
    <source>
        <dbReference type="PROSITE" id="PS50928"/>
    </source>
</evidence>
<keyword evidence="3 8" id="KW-0813">Transport</keyword>
<dbReference type="PANTHER" id="PTHR42929">
    <property type="entry name" value="INNER MEMBRANE ABC TRANSPORTER PERMEASE PROTEIN YDCU-RELATED-RELATED"/>
    <property type="match status" value="1"/>
</dbReference>
<evidence type="ECO:0000256" key="7">
    <source>
        <dbReference type="ARBA" id="ARBA00023136"/>
    </source>
</evidence>
<dbReference type="InterPro" id="IPR000515">
    <property type="entry name" value="MetI-like"/>
</dbReference>
<evidence type="ECO:0000313" key="11">
    <source>
        <dbReference type="Proteomes" id="UP000426246"/>
    </source>
</evidence>
<proteinExistence type="inferred from homology"/>
<evidence type="ECO:0000256" key="8">
    <source>
        <dbReference type="RuleBase" id="RU363032"/>
    </source>
</evidence>
<dbReference type="PROSITE" id="PS50928">
    <property type="entry name" value="ABC_TM1"/>
    <property type="match status" value="1"/>
</dbReference>
<dbReference type="EMBL" id="CP034235">
    <property type="protein sequence ID" value="QGQ94743.1"/>
    <property type="molecule type" value="Genomic_DNA"/>
</dbReference>
<dbReference type="Gene3D" id="1.10.3720.10">
    <property type="entry name" value="MetI-like"/>
    <property type="match status" value="1"/>
</dbReference>